<proteinExistence type="predicted"/>
<evidence type="ECO:0000313" key="3">
    <source>
        <dbReference type="Proteomes" id="UP000823561"/>
    </source>
</evidence>
<dbReference type="Proteomes" id="UP000823561">
    <property type="component" value="Chromosome 14"/>
</dbReference>
<organism evidence="2 3">
    <name type="scientific">Alosa alosa</name>
    <name type="common">allis shad</name>
    <dbReference type="NCBI Taxonomy" id="278164"/>
    <lineage>
        <taxon>Eukaryota</taxon>
        <taxon>Metazoa</taxon>
        <taxon>Chordata</taxon>
        <taxon>Craniata</taxon>
        <taxon>Vertebrata</taxon>
        <taxon>Euteleostomi</taxon>
        <taxon>Actinopterygii</taxon>
        <taxon>Neopterygii</taxon>
        <taxon>Teleostei</taxon>
        <taxon>Clupei</taxon>
        <taxon>Clupeiformes</taxon>
        <taxon>Clupeoidei</taxon>
        <taxon>Clupeidae</taxon>
        <taxon>Alosa</taxon>
    </lineage>
</organism>
<evidence type="ECO:0000313" key="2">
    <source>
        <dbReference type="EMBL" id="KAG5269973.1"/>
    </source>
</evidence>
<accession>A0AAV6G4E3</accession>
<keyword evidence="3" id="KW-1185">Reference proteome</keyword>
<name>A0AAV6G4E3_9TELE</name>
<evidence type="ECO:0000256" key="1">
    <source>
        <dbReference type="SAM" id="MobiDB-lite"/>
    </source>
</evidence>
<protein>
    <submittedName>
        <fullName evidence="2">Uncharacterized protein</fullName>
    </submittedName>
</protein>
<dbReference type="AlphaFoldDB" id="A0AAV6G4E3"/>
<comment type="caution">
    <text evidence="2">The sequence shown here is derived from an EMBL/GenBank/DDBJ whole genome shotgun (WGS) entry which is preliminary data.</text>
</comment>
<feature type="region of interest" description="Disordered" evidence="1">
    <location>
        <begin position="1"/>
        <end position="70"/>
    </location>
</feature>
<gene>
    <name evidence="2" type="ORF">AALO_G00187210</name>
</gene>
<dbReference type="EMBL" id="JADWDJ010000014">
    <property type="protein sequence ID" value="KAG5269973.1"/>
    <property type="molecule type" value="Genomic_DNA"/>
</dbReference>
<sequence length="70" mass="7036">MGSKTDAEVEAWAVSEQRLQQRPAPGGLSREGQQHAGQVAGVAGPYASGTAGGGPRDERLTTAGGYGQPA</sequence>
<reference evidence="2" key="1">
    <citation type="submission" date="2020-10" db="EMBL/GenBank/DDBJ databases">
        <title>Chromosome-scale genome assembly of the Allis shad, Alosa alosa.</title>
        <authorList>
            <person name="Margot Z."/>
            <person name="Christophe K."/>
            <person name="Cabau C."/>
            <person name="Louis A."/>
            <person name="Berthelot C."/>
            <person name="Parey E."/>
            <person name="Roest Crollius H."/>
            <person name="Montfort J."/>
            <person name="Robinson-Rechavi M."/>
            <person name="Bucao C."/>
            <person name="Bouchez O."/>
            <person name="Gislard M."/>
            <person name="Lluch J."/>
            <person name="Milhes M."/>
            <person name="Lampietro C."/>
            <person name="Lopez Roques C."/>
            <person name="Donnadieu C."/>
            <person name="Braasch I."/>
            <person name="Desvignes T."/>
            <person name="Postlethwait J."/>
            <person name="Bobe J."/>
            <person name="Guiguen Y."/>
        </authorList>
    </citation>
    <scope>NUCLEOTIDE SEQUENCE</scope>
    <source>
        <strain evidence="2">M-15738</strain>
        <tissue evidence="2">Blood</tissue>
    </source>
</reference>